<keyword evidence="6" id="KW-0560">Oxidoreductase</keyword>
<dbReference type="GO" id="GO:0009061">
    <property type="term" value="P:anaerobic respiration"/>
    <property type="evidence" value="ECO:0007669"/>
    <property type="project" value="TreeGrafter"/>
</dbReference>
<dbReference type="PANTHER" id="PTHR43742">
    <property type="entry name" value="TRIMETHYLAMINE-N-OXIDE REDUCTASE"/>
    <property type="match status" value="1"/>
</dbReference>
<dbReference type="AlphaFoldDB" id="A0A518XHY6"/>
<dbReference type="Pfam" id="PF00384">
    <property type="entry name" value="Molybdopterin"/>
    <property type="match status" value="1"/>
</dbReference>
<geneLocation type="plasmid" evidence="10 11">
    <name>unnamed1</name>
</geneLocation>
<evidence type="ECO:0000313" key="10">
    <source>
        <dbReference type="EMBL" id="QDY43812.1"/>
    </source>
</evidence>
<keyword evidence="3" id="KW-0500">Molybdenum</keyword>
<dbReference type="Pfam" id="PF18364">
    <property type="entry name" value="Molybdopterin_N"/>
    <property type="match status" value="1"/>
</dbReference>
<dbReference type="InterPro" id="IPR041954">
    <property type="entry name" value="CT_DMSOR/BSOR/TMAOR"/>
</dbReference>
<gene>
    <name evidence="10" type="ORF">D8B20_17930</name>
</gene>
<keyword evidence="5" id="KW-0574">Periplasm</keyword>
<dbReference type="Gene3D" id="3.90.55.10">
    <property type="entry name" value="Dimethylsulfoxide Reductase, domain 3"/>
    <property type="match status" value="1"/>
</dbReference>
<evidence type="ECO:0000256" key="6">
    <source>
        <dbReference type="ARBA" id="ARBA00023002"/>
    </source>
</evidence>
<dbReference type="GO" id="GO:0043546">
    <property type="term" value="F:molybdopterin cofactor binding"/>
    <property type="evidence" value="ECO:0007669"/>
    <property type="project" value="InterPro"/>
</dbReference>
<dbReference type="Pfam" id="PF01568">
    <property type="entry name" value="Molydop_binding"/>
    <property type="match status" value="1"/>
</dbReference>
<dbReference type="EMBL" id="CP032703">
    <property type="protein sequence ID" value="QDY43812.1"/>
    <property type="molecule type" value="Genomic_DNA"/>
</dbReference>
<dbReference type="Proteomes" id="UP000319411">
    <property type="component" value="Plasmid unnamed1"/>
</dbReference>
<keyword evidence="10" id="KW-0614">Plasmid</keyword>
<evidence type="ECO:0000259" key="8">
    <source>
        <dbReference type="Pfam" id="PF01568"/>
    </source>
</evidence>
<proteinExistence type="inferred from homology"/>
<evidence type="ECO:0000256" key="3">
    <source>
        <dbReference type="ARBA" id="ARBA00022505"/>
    </source>
</evidence>
<comment type="cofactor">
    <cofactor evidence="1">
        <name>Mo-bis(molybdopterin guanine dinucleotide)</name>
        <dbReference type="ChEBI" id="CHEBI:60539"/>
    </cofactor>
</comment>
<dbReference type="CDD" id="cd02793">
    <property type="entry name" value="MopB_CT_DMSOR-BSOR-TMAOR"/>
    <property type="match status" value="1"/>
</dbReference>
<keyword evidence="11" id="KW-1185">Reference proteome</keyword>
<keyword evidence="4" id="KW-0479">Metal-binding</keyword>
<dbReference type="InterPro" id="IPR009010">
    <property type="entry name" value="Asp_de-COase-like_dom_sf"/>
</dbReference>
<dbReference type="InterPro" id="IPR006655">
    <property type="entry name" value="Mopterin_OxRdtase_prok_CS"/>
</dbReference>
<sequence>MTQKAVMHSAHWGAFTARLQGDRLATQPFQGDPDPSPLLQNFTTALRHPARVTQPMARRGWLEQGPGPDERRGKDEWVALSWDEAYARVADELQRVGDRYGPAGIFGGSYGWSSAGRFHHAQSQVHRFLNTVMGGYVRSVNSYSSGAASVLLPHIVGDMNEIARRGVSWEEIAQHSDIVLAFGGLALKNAQVASGGLSEHTERSFMQQAAQRGTRFISVSPLKTDLPDEAQGEWLALRPGTDAALMLGILSVLLSEKRTDEAFLARYTVGWPQMVAYLRGEEDGTVRDAVWAAAICGVSAAAITRLARQLHGRRVLITVAHALQRAGHGEQPVWLGLVLAAALGQPGLPGGGYTYALGALGHYGKHHNLVSFPALPQGRNGIDRLIPVARIADMLLHPGTQFDYNGRRLTYPHVRLALWAGGNPFHHHQDLARLRQAFCQLDTLIVHESVWTATARHADIVLPATLSLEREDIGAAPTDRHLVAMQPVAEPCGEAQDDYTIFTMLARRLGREQAFTEGRDARGWLQHLYGQLQEKLAAHAVTLPDFATFWQAGVLTLPQLKDGGRLINAFRADPIAAPLPTPSGKIEIYSATIAGFAYPSCPGHPVWLTPPQQPDADHPFWLIANQPATRLHSQLDFGEYSLSGKRQGREQCSLHPDDARRLNIRDGDIIELYNMRGHVLASARVTPHIMPGVVQLPTGAWYDPVDPAARRPLCRHGNPNVLTLDKGTSALTQGCSGQLTVVQVRKYQGELTPVQAFTPPQAVAITGSPAPAATHGDPS</sequence>
<comment type="similarity">
    <text evidence="2">Belongs to the prokaryotic molybdopterin-containing oxidoreductase family.</text>
</comment>
<evidence type="ECO:0000259" key="9">
    <source>
        <dbReference type="Pfam" id="PF18364"/>
    </source>
</evidence>
<feature type="domain" description="Molybdopterin oxidoreductase" evidence="7">
    <location>
        <begin position="51"/>
        <end position="507"/>
    </location>
</feature>
<organism evidence="10 11">
    <name type="scientific">Candidatus Pantoea soli</name>
    <dbReference type="NCBI Taxonomy" id="3098669"/>
    <lineage>
        <taxon>Bacteria</taxon>
        <taxon>Pseudomonadati</taxon>
        <taxon>Pseudomonadota</taxon>
        <taxon>Gammaproteobacteria</taxon>
        <taxon>Enterobacterales</taxon>
        <taxon>Erwiniaceae</taxon>
        <taxon>Pantoea</taxon>
    </lineage>
</organism>
<feature type="domain" description="Molybdopterin oxidoreductase N-terminal" evidence="9">
    <location>
        <begin position="8"/>
        <end position="46"/>
    </location>
</feature>
<dbReference type="PANTHER" id="PTHR43742:SF10">
    <property type="entry name" value="TRIMETHYLAMINE-N-OXIDE REDUCTASE 2"/>
    <property type="match status" value="1"/>
</dbReference>
<evidence type="ECO:0000256" key="1">
    <source>
        <dbReference type="ARBA" id="ARBA00001942"/>
    </source>
</evidence>
<evidence type="ECO:0000256" key="5">
    <source>
        <dbReference type="ARBA" id="ARBA00022764"/>
    </source>
</evidence>
<protein>
    <submittedName>
        <fullName evidence="10">Asp-tRNA(Asn)/Glu-tRNA(Gln) amidotransferase GatCAB subunit C</fullName>
    </submittedName>
</protein>
<dbReference type="InterPro" id="IPR006657">
    <property type="entry name" value="MoPterin_dinucl-bd_dom"/>
</dbReference>
<dbReference type="SUPFAM" id="SSF53706">
    <property type="entry name" value="Formate dehydrogenase/DMSO reductase, domains 1-3"/>
    <property type="match status" value="1"/>
</dbReference>
<dbReference type="Gene3D" id="3.40.50.740">
    <property type="match status" value="1"/>
</dbReference>
<dbReference type="PROSITE" id="PS00932">
    <property type="entry name" value="MOLYBDOPTERIN_PROK_3"/>
    <property type="match status" value="1"/>
</dbReference>
<evidence type="ECO:0000259" key="7">
    <source>
        <dbReference type="Pfam" id="PF00384"/>
    </source>
</evidence>
<dbReference type="OrthoDB" id="9815647at2"/>
<accession>A0A518XHY6</accession>
<feature type="domain" description="Molybdopterin dinucleotide-binding" evidence="8">
    <location>
        <begin position="620"/>
        <end position="736"/>
    </location>
</feature>
<name>A0A518XHY6_9GAMM</name>
<dbReference type="InterPro" id="IPR050612">
    <property type="entry name" value="Prok_Mopterin_Oxidored"/>
</dbReference>
<dbReference type="RefSeq" id="WP_145890822.1">
    <property type="nucleotide sequence ID" value="NZ_CP032703.1"/>
</dbReference>
<dbReference type="GO" id="GO:0030151">
    <property type="term" value="F:molybdenum ion binding"/>
    <property type="evidence" value="ECO:0007669"/>
    <property type="project" value="TreeGrafter"/>
</dbReference>
<reference evidence="10 11" key="1">
    <citation type="submission" date="2018-10" db="EMBL/GenBank/DDBJ databases">
        <title>Genome Sequencing of Pantoea dispersa DSM 32899.</title>
        <authorList>
            <person name="Nawrath M."/>
            <person name="Ottenheim C."/>
            <person name="Wilm A."/>
            <person name="Zimmermann W."/>
            <person name="Wu J.C."/>
        </authorList>
    </citation>
    <scope>NUCLEOTIDE SEQUENCE [LARGE SCALE GENOMIC DNA]</scope>
    <source>
        <strain evidence="10 11">DSM 32899</strain>
        <plasmid evidence="10 11">unnamed1</plasmid>
    </source>
</reference>
<dbReference type="InterPro" id="IPR041460">
    <property type="entry name" value="Molybdopterin_N"/>
</dbReference>
<dbReference type="SUPFAM" id="SSF50692">
    <property type="entry name" value="ADC-like"/>
    <property type="match status" value="1"/>
</dbReference>
<dbReference type="KEGG" id="pdis:D8B20_17930"/>
<evidence type="ECO:0000313" key="11">
    <source>
        <dbReference type="Proteomes" id="UP000319411"/>
    </source>
</evidence>
<dbReference type="GO" id="GO:0009055">
    <property type="term" value="F:electron transfer activity"/>
    <property type="evidence" value="ECO:0007669"/>
    <property type="project" value="TreeGrafter"/>
</dbReference>
<dbReference type="Gene3D" id="2.40.40.20">
    <property type="match status" value="1"/>
</dbReference>
<evidence type="ECO:0000256" key="2">
    <source>
        <dbReference type="ARBA" id="ARBA00010312"/>
    </source>
</evidence>
<dbReference type="InterPro" id="IPR006656">
    <property type="entry name" value="Mopterin_OxRdtase"/>
</dbReference>
<evidence type="ECO:0000256" key="4">
    <source>
        <dbReference type="ARBA" id="ARBA00022723"/>
    </source>
</evidence>
<dbReference type="GO" id="GO:0016491">
    <property type="term" value="F:oxidoreductase activity"/>
    <property type="evidence" value="ECO:0007669"/>
    <property type="project" value="UniProtKB-KW"/>
</dbReference>
<dbReference type="Gene3D" id="3.40.228.10">
    <property type="entry name" value="Dimethylsulfoxide Reductase, domain 2"/>
    <property type="match status" value="1"/>
</dbReference>
<dbReference type="GO" id="GO:0030288">
    <property type="term" value="C:outer membrane-bounded periplasmic space"/>
    <property type="evidence" value="ECO:0007669"/>
    <property type="project" value="TreeGrafter"/>
</dbReference>